<comment type="similarity">
    <text evidence="2 8">Belongs to the alpha-carbonic anhydrase family.</text>
</comment>
<dbReference type="InterPro" id="IPR023561">
    <property type="entry name" value="Carbonic_anhydrase_a-class"/>
</dbReference>
<evidence type="ECO:0000256" key="8">
    <source>
        <dbReference type="RuleBase" id="RU367011"/>
    </source>
</evidence>
<evidence type="ECO:0000256" key="3">
    <source>
        <dbReference type="ARBA" id="ARBA00012925"/>
    </source>
</evidence>
<evidence type="ECO:0000256" key="1">
    <source>
        <dbReference type="ARBA" id="ARBA00001947"/>
    </source>
</evidence>
<dbReference type="Pfam" id="PF00194">
    <property type="entry name" value="Carb_anhydrase"/>
    <property type="match status" value="1"/>
</dbReference>
<keyword evidence="5 8" id="KW-0862">Zinc</keyword>
<reference evidence="11 12" key="1">
    <citation type="submission" date="2023-08" db="EMBL/GenBank/DDBJ databases">
        <title>A Necator americanus chromosomal reference genome.</title>
        <authorList>
            <person name="Ilik V."/>
            <person name="Petrzelkova K.J."/>
            <person name="Pardy F."/>
            <person name="Fuh T."/>
            <person name="Niatou-Singa F.S."/>
            <person name="Gouil Q."/>
            <person name="Baker L."/>
            <person name="Ritchie M.E."/>
            <person name="Jex A.R."/>
            <person name="Gazzola D."/>
            <person name="Li H."/>
            <person name="Toshio Fujiwara R."/>
            <person name="Zhan B."/>
            <person name="Aroian R.V."/>
            <person name="Pafco B."/>
            <person name="Schwarz E.M."/>
        </authorList>
    </citation>
    <scope>NUCLEOTIDE SEQUENCE [LARGE SCALE GENOMIC DNA]</scope>
    <source>
        <strain evidence="11 12">Aroian</strain>
        <tissue evidence="11">Whole animal</tissue>
    </source>
</reference>
<dbReference type="EMBL" id="JAVFWL010000003">
    <property type="protein sequence ID" value="KAK6745045.1"/>
    <property type="molecule type" value="Genomic_DNA"/>
</dbReference>
<proteinExistence type="inferred from homology"/>
<keyword evidence="9" id="KW-0472">Membrane</keyword>
<feature type="signal peptide" evidence="8">
    <location>
        <begin position="1"/>
        <end position="20"/>
    </location>
</feature>
<sequence length="311" mass="34879">MPSLQSIFFLIIYLVKSLKGNIDQRSYRAAHWDGLCSKGKRQSPIDLDIGRAIVMRWTPIQFHNYDVIGCVVASSNGHSELAKEFRSSKKQPYITGGGLGGKYILQQFHFHWGGNDNSGSEHTLGRLHFPMEIHFVHILDGYNATTAMGVPETIAVVAVLLQVAKKGKALMDLEKAFDNANLTNSQTGTIGYNPHALLPKDTATFFRYEGSLTTPPCSEGVIWTVLAEPSYVSKQQLELIRHHLATDGRVLLHGWREIQPLHDRPIYLNKLKLLVSSVKVEDVAPVLCFLLITFTIILVSIHYMNFVDKIR</sequence>
<comment type="caution">
    <text evidence="11">The sequence shown here is derived from an EMBL/GenBank/DDBJ whole genome shotgun (WGS) entry which is preliminary data.</text>
</comment>
<dbReference type="CDD" id="cd00326">
    <property type="entry name" value="alpha_CA"/>
    <property type="match status" value="1"/>
</dbReference>
<protein>
    <recommendedName>
        <fullName evidence="3 8">Carbonic anhydrase</fullName>
        <ecNumber evidence="3 8">4.2.1.1</ecNumber>
    </recommendedName>
</protein>
<name>A0ABR1D476_NECAM</name>
<dbReference type="Proteomes" id="UP001303046">
    <property type="component" value="Unassembled WGS sequence"/>
</dbReference>
<feature type="domain" description="Alpha-carbonic anhydrase" evidence="10">
    <location>
        <begin position="23"/>
        <end position="270"/>
    </location>
</feature>
<evidence type="ECO:0000313" key="12">
    <source>
        <dbReference type="Proteomes" id="UP001303046"/>
    </source>
</evidence>
<evidence type="ECO:0000256" key="7">
    <source>
        <dbReference type="ARBA" id="ARBA00048348"/>
    </source>
</evidence>
<organism evidence="11 12">
    <name type="scientific">Necator americanus</name>
    <name type="common">Human hookworm</name>
    <dbReference type="NCBI Taxonomy" id="51031"/>
    <lineage>
        <taxon>Eukaryota</taxon>
        <taxon>Metazoa</taxon>
        <taxon>Ecdysozoa</taxon>
        <taxon>Nematoda</taxon>
        <taxon>Chromadorea</taxon>
        <taxon>Rhabditida</taxon>
        <taxon>Rhabditina</taxon>
        <taxon>Rhabditomorpha</taxon>
        <taxon>Strongyloidea</taxon>
        <taxon>Ancylostomatidae</taxon>
        <taxon>Bunostominae</taxon>
        <taxon>Necator</taxon>
    </lineage>
</organism>
<dbReference type="Gene3D" id="3.10.200.10">
    <property type="entry name" value="Alpha carbonic anhydrase"/>
    <property type="match status" value="1"/>
</dbReference>
<evidence type="ECO:0000256" key="2">
    <source>
        <dbReference type="ARBA" id="ARBA00010718"/>
    </source>
</evidence>
<dbReference type="SUPFAM" id="SSF51069">
    <property type="entry name" value="Carbonic anhydrase"/>
    <property type="match status" value="1"/>
</dbReference>
<dbReference type="InterPro" id="IPR018338">
    <property type="entry name" value="Carbonic_anhydrase_a-class_CS"/>
</dbReference>
<dbReference type="InterPro" id="IPR001148">
    <property type="entry name" value="CA_dom"/>
</dbReference>
<dbReference type="PROSITE" id="PS00162">
    <property type="entry name" value="ALPHA_CA_1"/>
    <property type="match status" value="1"/>
</dbReference>
<dbReference type="InterPro" id="IPR036398">
    <property type="entry name" value="CA_dom_sf"/>
</dbReference>
<feature type="chain" id="PRO_5044968436" description="Carbonic anhydrase" evidence="8">
    <location>
        <begin position="21"/>
        <end position="311"/>
    </location>
</feature>
<evidence type="ECO:0000256" key="4">
    <source>
        <dbReference type="ARBA" id="ARBA00022723"/>
    </source>
</evidence>
<keyword evidence="12" id="KW-1185">Reference proteome</keyword>
<keyword evidence="8" id="KW-0732">Signal</keyword>
<accession>A0ABR1D476</accession>
<gene>
    <name evidence="11" type="primary">Necator_chrIII.g12402</name>
    <name evidence="11" type="ORF">RB195_011636</name>
</gene>
<comment type="function">
    <text evidence="8">Reversible hydration of carbon dioxide.</text>
</comment>
<dbReference type="PROSITE" id="PS51144">
    <property type="entry name" value="ALPHA_CA_2"/>
    <property type="match status" value="1"/>
</dbReference>
<feature type="transmembrane region" description="Helical" evidence="9">
    <location>
        <begin position="283"/>
        <end position="304"/>
    </location>
</feature>
<keyword evidence="6 8" id="KW-0456">Lyase</keyword>
<evidence type="ECO:0000256" key="6">
    <source>
        <dbReference type="ARBA" id="ARBA00023239"/>
    </source>
</evidence>
<comment type="cofactor">
    <cofactor evidence="1 8">
        <name>Zn(2+)</name>
        <dbReference type="ChEBI" id="CHEBI:29105"/>
    </cofactor>
</comment>
<keyword evidence="9" id="KW-1133">Transmembrane helix</keyword>
<evidence type="ECO:0000256" key="9">
    <source>
        <dbReference type="SAM" id="Phobius"/>
    </source>
</evidence>
<dbReference type="PANTHER" id="PTHR18952">
    <property type="entry name" value="CARBONIC ANHYDRASE"/>
    <property type="match status" value="1"/>
</dbReference>
<dbReference type="EC" id="4.2.1.1" evidence="3 8"/>
<dbReference type="SMART" id="SM01057">
    <property type="entry name" value="Carb_anhydrase"/>
    <property type="match status" value="1"/>
</dbReference>
<keyword evidence="9" id="KW-0812">Transmembrane</keyword>
<keyword evidence="4 8" id="KW-0479">Metal-binding</keyword>
<comment type="catalytic activity">
    <reaction evidence="7 8">
        <text>hydrogencarbonate + H(+) = CO2 + H2O</text>
        <dbReference type="Rhea" id="RHEA:10748"/>
        <dbReference type="ChEBI" id="CHEBI:15377"/>
        <dbReference type="ChEBI" id="CHEBI:15378"/>
        <dbReference type="ChEBI" id="CHEBI:16526"/>
        <dbReference type="ChEBI" id="CHEBI:17544"/>
        <dbReference type="EC" id="4.2.1.1"/>
    </reaction>
</comment>
<dbReference type="PANTHER" id="PTHR18952:SF141">
    <property type="entry name" value="CARBONIC ANHYDRASE"/>
    <property type="match status" value="1"/>
</dbReference>
<evidence type="ECO:0000256" key="5">
    <source>
        <dbReference type="ARBA" id="ARBA00022833"/>
    </source>
</evidence>
<evidence type="ECO:0000259" key="10">
    <source>
        <dbReference type="PROSITE" id="PS51144"/>
    </source>
</evidence>
<evidence type="ECO:0000313" key="11">
    <source>
        <dbReference type="EMBL" id="KAK6745045.1"/>
    </source>
</evidence>